<protein>
    <submittedName>
        <fullName evidence="1">Tautomerase family protein</fullName>
    </submittedName>
</protein>
<dbReference type="Pfam" id="PF14552">
    <property type="entry name" value="Tautomerase_2"/>
    <property type="match status" value="1"/>
</dbReference>
<reference evidence="1" key="1">
    <citation type="submission" date="2022-09" db="EMBL/GenBank/DDBJ databases">
        <title>Genomic of Burkholderia gladioli.</title>
        <authorList>
            <person name="Wu H."/>
        </authorList>
    </citation>
    <scope>NUCLEOTIDE SEQUENCE</scope>
    <source>
        <strain evidence="1">ZN-S4</strain>
    </source>
</reference>
<dbReference type="InterPro" id="IPR014347">
    <property type="entry name" value="Tautomerase/MIF_sf"/>
</dbReference>
<proteinExistence type="predicted"/>
<evidence type="ECO:0000313" key="2">
    <source>
        <dbReference type="Proteomes" id="UP001059745"/>
    </source>
</evidence>
<dbReference type="RefSeq" id="WP_036040681.1">
    <property type="nucleotide sequence ID" value="NZ_CADEPT010000008.1"/>
</dbReference>
<organism evidence="1 2">
    <name type="scientific">Burkholderia gladioli</name>
    <name type="common">Pseudomonas marginata</name>
    <name type="synonym">Phytomonas marginata</name>
    <dbReference type="NCBI Taxonomy" id="28095"/>
    <lineage>
        <taxon>Bacteria</taxon>
        <taxon>Pseudomonadati</taxon>
        <taxon>Pseudomonadota</taxon>
        <taxon>Betaproteobacteria</taxon>
        <taxon>Burkholderiales</taxon>
        <taxon>Burkholderiaceae</taxon>
        <taxon>Burkholderia</taxon>
    </lineage>
</organism>
<dbReference type="PANTHER" id="PTHR38460">
    <property type="entry name" value="TAUTOMERASE YOLI-RELATED"/>
    <property type="match status" value="1"/>
</dbReference>
<dbReference type="PANTHER" id="PTHR38460:SF1">
    <property type="entry name" value="TAUTOMERASE YOLI-RELATED"/>
    <property type="match status" value="1"/>
</dbReference>
<dbReference type="AlphaFoldDB" id="A0AB38TVM5"/>
<sequence length="132" mass="14903">MPLIRISLLKGKTPAQLRTMADAVHQALVDTYGVPANDRFQIIEQREPGEIIYDKDYLGIERTDELVFIQIFAGRWRDTAKKQALYAAIASRLSSELSMRPQDVQVVILSNDKDDWSFGNGLASYVENTKSV</sequence>
<dbReference type="GeneID" id="66461469"/>
<evidence type="ECO:0000313" key="1">
    <source>
        <dbReference type="EMBL" id="UWX72513.1"/>
    </source>
</evidence>
<dbReference type="EMBL" id="CP104215">
    <property type="protein sequence ID" value="UWX72513.1"/>
    <property type="molecule type" value="Genomic_DNA"/>
</dbReference>
<name>A0AB38TVM5_BURGA</name>
<dbReference type="InterPro" id="IPR037479">
    <property type="entry name" value="Tauto_MSAD"/>
</dbReference>
<dbReference type="Gene3D" id="3.30.429.10">
    <property type="entry name" value="Macrophage Migration Inhibitory Factor"/>
    <property type="match status" value="1"/>
</dbReference>
<dbReference type="Proteomes" id="UP001059745">
    <property type="component" value="Chromosome 2"/>
</dbReference>
<dbReference type="SUPFAM" id="SSF55331">
    <property type="entry name" value="Tautomerase/MIF"/>
    <property type="match status" value="1"/>
</dbReference>
<gene>
    <name evidence="1" type="ORF">NYZ96_29245</name>
</gene>
<accession>A0AB38TVM5</accession>